<name>A0ABQ3H8P9_9NEIS</name>
<keyword evidence="6" id="KW-0975">Bacterial flagellum</keyword>
<comment type="subcellular location">
    <subcellularLocation>
        <location evidence="1">Bacterial flagellum</location>
    </subcellularLocation>
    <subcellularLocation>
        <location evidence="2">Secreted</location>
    </subcellularLocation>
</comment>
<dbReference type="NCBIfam" id="TIGR02492">
    <property type="entry name" value="flgK_ends"/>
    <property type="match status" value="1"/>
</dbReference>
<dbReference type="PRINTS" id="PR01005">
    <property type="entry name" value="FLGHOOKAP1"/>
</dbReference>
<dbReference type="Proteomes" id="UP000662678">
    <property type="component" value="Unassembled WGS sequence"/>
</dbReference>
<comment type="similarity">
    <text evidence="3">Belongs to the flagella basal body rod proteins family.</text>
</comment>
<feature type="domain" description="Flagellar hook-associated protein FlgK helical" evidence="9">
    <location>
        <begin position="92"/>
        <end position="333"/>
    </location>
</feature>
<feature type="domain" description="Flagellar basal-body/hook protein C-terminal" evidence="8">
    <location>
        <begin position="576"/>
        <end position="615"/>
    </location>
</feature>
<dbReference type="Pfam" id="PF22638">
    <property type="entry name" value="FlgK_D1"/>
    <property type="match status" value="1"/>
</dbReference>
<dbReference type="InterPro" id="IPR053927">
    <property type="entry name" value="FlgK_helical"/>
</dbReference>
<dbReference type="InterPro" id="IPR001444">
    <property type="entry name" value="Flag_bb_rod_N"/>
</dbReference>
<dbReference type="SUPFAM" id="SSF64518">
    <property type="entry name" value="Phase 1 flagellin"/>
    <property type="match status" value="1"/>
</dbReference>
<evidence type="ECO:0000259" key="9">
    <source>
        <dbReference type="Pfam" id="PF22638"/>
    </source>
</evidence>
<dbReference type="EMBL" id="BMYP01000015">
    <property type="protein sequence ID" value="GHD76227.1"/>
    <property type="molecule type" value="Genomic_DNA"/>
</dbReference>
<evidence type="ECO:0000256" key="5">
    <source>
        <dbReference type="ARBA" id="ARBA00022525"/>
    </source>
</evidence>
<dbReference type="Pfam" id="PF00460">
    <property type="entry name" value="Flg_bb_rod"/>
    <property type="match status" value="1"/>
</dbReference>
<sequence>MSAIFGIGISGLNAARAALDVTSHNISNVNTDGYHRQRLSQSAATPQFVGYGYAGRGVDLYAVSRLYDGFMEEQLQSVTAASSGFQTQAAALTNIDNLITDGNAGLSNLMQGFYASMQTLSQQPASIAARQSVISQAEALSGRFQSMNTRLEEVRNGLITEIGTSVEGVNSYAKQIAALNAQIISLNQGEGRAPNDLLDQRDELVQSLNKLVKTDVVEQFDGMYSVFVGQGHPLVIGETSYEMTMMRGAPAQPEDPEAPSLAIKLPGTNNAVVLNSQLIAGGSIAGAMTTLNYDVARVQTDLGRMAVEFSDAMNRQQALGVDLNGQPATTPMFADLTAFRTSAENATTPAGEAKAMRDALRRFAVAIQEPAQLAAASGIQAGAAVPVNPAEVPGGKPSISSIWQVSNLSPADNPVLPAAPALALNYIPGNTPPFEADFGGTIVPVTQSATQAGVYEFTIPGPLPGGQHIAFKFEGQPATAQTIPVTPRTGAASESAQLDNANLLEMARVQTRPLMAATPNSTTTFWPATGAARTGNLQSFYGQTVSYVGSRTNVVQVSQTAQEAALQEVKLKRESFSGVNLDEEAANLIRYQQAYQASSKVIQTAQEMFRSLLDLR</sequence>
<dbReference type="RefSeq" id="WP_189353064.1">
    <property type="nucleotide sequence ID" value="NZ_BMYP01000015.1"/>
</dbReference>
<dbReference type="PANTHER" id="PTHR30033:SF1">
    <property type="entry name" value="FLAGELLAR HOOK-ASSOCIATED PROTEIN 1"/>
    <property type="match status" value="1"/>
</dbReference>
<reference evidence="11" key="1">
    <citation type="journal article" date="2019" name="Int. J. Syst. Evol. Microbiol.">
        <title>The Global Catalogue of Microorganisms (GCM) 10K type strain sequencing project: providing services to taxonomists for standard genome sequencing and annotation.</title>
        <authorList>
            <consortium name="The Broad Institute Genomics Platform"/>
            <consortium name="The Broad Institute Genome Sequencing Center for Infectious Disease"/>
            <person name="Wu L."/>
            <person name="Ma J."/>
        </authorList>
    </citation>
    <scope>NUCLEOTIDE SEQUENCE [LARGE SCALE GENOMIC DNA]</scope>
    <source>
        <strain evidence="11">KCTC 23713</strain>
    </source>
</reference>
<evidence type="ECO:0000256" key="1">
    <source>
        <dbReference type="ARBA" id="ARBA00004365"/>
    </source>
</evidence>
<evidence type="ECO:0000256" key="3">
    <source>
        <dbReference type="ARBA" id="ARBA00009677"/>
    </source>
</evidence>
<comment type="caution">
    <text evidence="10">The sequence shown here is derived from an EMBL/GenBank/DDBJ whole genome shotgun (WGS) entry which is preliminary data.</text>
</comment>
<evidence type="ECO:0000256" key="6">
    <source>
        <dbReference type="ARBA" id="ARBA00023143"/>
    </source>
</evidence>
<evidence type="ECO:0000313" key="11">
    <source>
        <dbReference type="Proteomes" id="UP000662678"/>
    </source>
</evidence>
<dbReference type="Pfam" id="PF06429">
    <property type="entry name" value="Flg_bbr_C"/>
    <property type="match status" value="1"/>
</dbReference>
<feature type="domain" description="Flagellar basal body rod protein N-terminal" evidence="7">
    <location>
        <begin position="7"/>
        <end position="34"/>
    </location>
</feature>
<gene>
    <name evidence="10" type="ORF">GCM10011419_15390</name>
</gene>
<proteinExistence type="inferred from homology"/>
<evidence type="ECO:0000259" key="7">
    <source>
        <dbReference type="Pfam" id="PF00460"/>
    </source>
</evidence>
<organism evidence="10 11">
    <name type="scientific">Vogesella fluminis</name>
    <dbReference type="NCBI Taxonomy" id="1069161"/>
    <lineage>
        <taxon>Bacteria</taxon>
        <taxon>Pseudomonadati</taxon>
        <taxon>Pseudomonadota</taxon>
        <taxon>Betaproteobacteria</taxon>
        <taxon>Neisseriales</taxon>
        <taxon>Chromobacteriaceae</taxon>
        <taxon>Vogesella</taxon>
    </lineage>
</organism>
<keyword evidence="11" id="KW-1185">Reference proteome</keyword>
<dbReference type="PANTHER" id="PTHR30033">
    <property type="entry name" value="FLAGELLAR HOOK-ASSOCIATED PROTEIN 1"/>
    <property type="match status" value="1"/>
</dbReference>
<keyword evidence="5" id="KW-0964">Secreted</keyword>
<dbReference type="InterPro" id="IPR010930">
    <property type="entry name" value="Flg_bb/hook_C_dom"/>
</dbReference>
<evidence type="ECO:0000256" key="4">
    <source>
        <dbReference type="ARBA" id="ARBA00016244"/>
    </source>
</evidence>
<evidence type="ECO:0000313" key="10">
    <source>
        <dbReference type="EMBL" id="GHD76227.1"/>
    </source>
</evidence>
<evidence type="ECO:0000256" key="2">
    <source>
        <dbReference type="ARBA" id="ARBA00004613"/>
    </source>
</evidence>
<evidence type="ECO:0000259" key="8">
    <source>
        <dbReference type="Pfam" id="PF06429"/>
    </source>
</evidence>
<dbReference type="InterPro" id="IPR002371">
    <property type="entry name" value="FlgK"/>
</dbReference>
<protein>
    <recommendedName>
        <fullName evidence="4">Flagellar hook-associated protein 1</fullName>
    </recommendedName>
</protein>
<accession>A0ABQ3H8P9</accession>